<organism evidence="2 3">
    <name type="scientific">Candidatus Methanoperedens nitratireducens</name>
    <dbReference type="NCBI Taxonomy" id="1392998"/>
    <lineage>
        <taxon>Archaea</taxon>
        <taxon>Methanobacteriati</taxon>
        <taxon>Methanobacteriota</taxon>
        <taxon>Stenosarchaea group</taxon>
        <taxon>Methanomicrobia</taxon>
        <taxon>Methanosarcinales</taxon>
        <taxon>ANME-2 cluster</taxon>
        <taxon>Candidatus Methanoperedentaceae</taxon>
        <taxon>Candidatus Methanoperedens</taxon>
    </lineage>
</organism>
<proteinExistence type="predicted"/>
<evidence type="ECO:0000313" key="3">
    <source>
        <dbReference type="Proteomes" id="UP000050360"/>
    </source>
</evidence>
<evidence type="ECO:0000256" key="1">
    <source>
        <dbReference type="SAM" id="Phobius"/>
    </source>
</evidence>
<name>A0A0P8CKI9_9EURY</name>
<feature type="transmembrane region" description="Helical" evidence="1">
    <location>
        <begin position="7"/>
        <end position="24"/>
    </location>
</feature>
<protein>
    <submittedName>
        <fullName evidence="2">Uncharacterized protein</fullName>
    </submittedName>
</protein>
<dbReference type="Proteomes" id="UP000050360">
    <property type="component" value="Unassembled WGS sequence"/>
</dbReference>
<comment type="caution">
    <text evidence="2">The sequence shown here is derived from an EMBL/GenBank/DDBJ whole genome shotgun (WGS) entry which is preliminary data.</text>
</comment>
<sequence>MNGENKTLLVLAAVVIGIILGIFLEQKISGEINVVSSDVKKLETSVKEIDSSIKAIDSSVKDVKTSLAEKDKVSFIRDMQEIGRRMLSLDYAGKFARWDTAKIEIDELDKTLQDAAILDSQRASSLTDFRNTYIPKLKDAASKKDAKSFENVWAETYNACIGCHKGAGSPPSAIETLREISSEVDQLSG</sequence>
<evidence type="ECO:0000313" key="2">
    <source>
        <dbReference type="EMBL" id="KPQ43584.1"/>
    </source>
</evidence>
<keyword evidence="1" id="KW-0472">Membrane</keyword>
<gene>
    <name evidence="2" type="ORF">MPEBLZ_01767</name>
</gene>
<keyword evidence="1" id="KW-1133">Transmembrane helix</keyword>
<dbReference type="EMBL" id="LKCM01000137">
    <property type="protein sequence ID" value="KPQ43584.1"/>
    <property type="molecule type" value="Genomic_DNA"/>
</dbReference>
<keyword evidence="1" id="KW-0812">Transmembrane</keyword>
<accession>A0A0P8CKI9</accession>
<dbReference type="AlphaFoldDB" id="A0A0P8CKI9"/>
<reference evidence="2 3" key="1">
    <citation type="submission" date="2015-09" db="EMBL/GenBank/DDBJ databases">
        <title>A metagenomics-based metabolic model of nitrate-dependent anaerobic oxidation of methane by Methanoperedens-like archaea.</title>
        <authorList>
            <person name="Arshad A."/>
            <person name="Speth D.R."/>
            <person name="De Graaf R.M."/>
            <person name="Op Den Camp H.J."/>
            <person name="Jetten M.S."/>
            <person name="Welte C.U."/>
        </authorList>
    </citation>
    <scope>NUCLEOTIDE SEQUENCE [LARGE SCALE GENOMIC DNA]</scope>
</reference>